<dbReference type="Pfam" id="PF05546">
    <property type="entry name" value="She9_MDM33"/>
    <property type="match status" value="1"/>
</dbReference>
<proteinExistence type="inferred from homology"/>
<evidence type="ECO:0000256" key="9">
    <source>
        <dbReference type="ARBA" id="ARBA00024807"/>
    </source>
</evidence>
<keyword evidence="4 10" id="KW-0809">Transit peptide</keyword>
<evidence type="ECO:0000256" key="8">
    <source>
        <dbReference type="ARBA" id="ARBA00023136"/>
    </source>
</evidence>
<dbReference type="GO" id="GO:0007007">
    <property type="term" value="P:inner mitochondrial membrane organization"/>
    <property type="evidence" value="ECO:0007669"/>
    <property type="project" value="TreeGrafter"/>
</dbReference>
<accession>A0A166PN12</accession>
<evidence type="ECO:0000256" key="11">
    <source>
        <dbReference type="SAM" id="Coils"/>
    </source>
</evidence>
<evidence type="ECO:0000313" key="12">
    <source>
        <dbReference type="EMBL" id="KZP26260.1"/>
    </source>
</evidence>
<comment type="function">
    <text evidence="9">Required for the maintenance of the structure of the mitochondrial inner membrane. Involved in mitochondrial morphology. Causes growth arrest when highly overexpressed.</text>
</comment>
<keyword evidence="3 10" id="KW-0999">Mitochondrion inner membrane</keyword>
<feature type="coiled-coil region" evidence="11">
    <location>
        <begin position="50"/>
        <end position="84"/>
    </location>
</feature>
<dbReference type="Proteomes" id="UP000076532">
    <property type="component" value="Unassembled WGS sequence"/>
</dbReference>
<gene>
    <name evidence="12" type="ORF">FIBSPDRAFT_854884</name>
</gene>
<keyword evidence="6 11" id="KW-0175">Coiled coil</keyword>
<evidence type="ECO:0000256" key="4">
    <source>
        <dbReference type="ARBA" id="ARBA00022946"/>
    </source>
</evidence>
<dbReference type="EMBL" id="KV417515">
    <property type="protein sequence ID" value="KZP26260.1"/>
    <property type="molecule type" value="Genomic_DNA"/>
</dbReference>
<feature type="transmembrane region" description="Helical" evidence="10">
    <location>
        <begin position="169"/>
        <end position="189"/>
    </location>
</feature>
<keyword evidence="5 10" id="KW-1133">Transmembrane helix</keyword>
<dbReference type="GO" id="GO:0005743">
    <property type="term" value="C:mitochondrial inner membrane"/>
    <property type="evidence" value="ECO:0007669"/>
    <property type="project" value="UniProtKB-SubCell"/>
</dbReference>
<dbReference type="STRING" id="436010.A0A166PN12"/>
<dbReference type="OrthoDB" id="5595506at2759"/>
<dbReference type="InterPro" id="IPR008839">
    <property type="entry name" value="MDM33_fungi"/>
</dbReference>
<keyword evidence="13" id="KW-1185">Reference proteome</keyword>
<evidence type="ECO:0000313" key="13">
    <source>
        <dbReference type="Proteomes" id="UP000076532"/>
    </source>
</evidence>
<dbReference type="AlphaFoldDB" id="A0A166PN12"/>
<evidence type="ECO:0000256" key="7">
    <source>
        <dbReference type="ARBA" id="ARBA00023128"/>
    </source>
</evidence>
<keyword evidence="2 10" id="KW-0812">Transmembrane</keyword>
<evidence type="ECO:0000256" key="6">
    <source>
        <dbReference type="ARBA" id="ARBA00023054"/>
    </source>
</evidence>
<comment type="similarity">
    <text evidence="1 10">Belongs to the SHE9 family.</text>
</comment>
<comment type="subcellular location">
    <subcellularLocation>
        <location evidence="10">Mitochondrion inner membrane</location>
        <topology evidence="10">Multi-pass membrane protein</topology>
    </subcellularLocation>
</comment>
<feature type="transmembrane region" description="Helical" evidence="10">
    <location>
        <begin position="284"/>
        <end position="306"/>
    </location>
</feature>
<organism evidence="12 13">
    <name type="scientific">Athelia psychrophila</name>
    <dbReference type="NCBI Taxonomy" id="1759441"/>
    <lineage>
        <taxon>Eukaryota</taxon>
        <taxon>Fungi</taxon>
        <taxon>Dikarya</taxon>
        <taxon>Basidiomycota</taxon>
        <taxon>Agaricomycotina</taxon>
        <taxon>Agaricomycetes</taxon>
        <taxon>Agaricomycetidae</taxon>
        <taxon>Atheliales</taxon>
        <taxon>Atheliaceae</taxon>
        <taxon>Athelia</taxon>
    </lineage>
</organism>
<dbReference type="PANTHER" id="PTHR31961:SF3">
    <property type="entry name" value="SENSITIVE TO HIGH EXPRESSION PROTEIN 9, MITOCHONDRIAL"/>
    <property type="match status" value="1"/>
</dbReference>
<sequence length="307" mass="34432">MEALRARFRDLSWQSISAVRQRTDEFTVNTAKSFSQLGAHLNKVTGYEEIESLKRRVIEQENKIEAAREAARQAKKTYDDAVLQRSGSQREVNDLLHRKAGWNDADRARFTTLVLQEHEYDQAESLAKATVIAAEDAVDREFSDLMRTILARYHDEQVWSDKIRSASTYGTMAAIALNLFVFISATLLIEPWKRRRMARMFEKKIEELNAQNAMVMETGMENLTAQFEAHGKALHDAVESASLKTSQASQVASASLGVVAAPTMQIAPDHTGIRLVEVLNNREVVVTLALCAIVTSSIGWFARVFIG</sequence>
<dbReference type="PANTHER" id="PTHR31961">
    <property type="entry name" value="SENSITIVE TO HIGH EXPRESSION PROTEIN 9, MITOCHONDRIAL"/>
    <property type="match status" value="1"/>
</dbReference>
<reference evidence="12 13" key="1">
    <citation type="journal article" date="2016" name="Mol. Biol. Evol.">
        <title>Comparative Genomics of Early-Diverging Mushroom-Forming Fungi Provides Insights into the Origins of Lignocellulose Decay Capabilities.</title>
        <authorList>
            <person name="Nagy L.G."/>
            <person name="Riley R."/>
            <person name="Tritt A."/>
            <person name="Adam C."/>
            <person name="Daum C."/>
            <person name="Floudas D."/>
            <person name="Sun H."/>
            <person name="Yadav J.S."/>
            <person name="Pangilinan J."/>
            <person name="Larsson K.H."/>
            <person name="Matsuura K."/>
            <person name="Barry K."/>
            <person name="Labutti K."/>
            <person name="Kuo R."/>
            <person name="Ohm R.A."/>
            <person name="Bhattacharya S.S."/>
            <person name="Shirouzu T."/>
            <person name="Yoshinaga Y."/>
            <person name="Martin F.M."/>
            <person name="Grigoriev I.V."/>
            <person name="Hibbett D.S."/>
        </authorList>
    </citation>
    <scope>NUCLEOTIDE SEQUENCE [LARGE SCALE GENOMIC DNA]</scope>
    <source>
        <strain evidence="12 13">CBS 109695</strain>
    </source>
</reference>
<comment type="subunit">
    <text evidence="10">Homooligomer.</text>
</comment>
<evidence type="ECO:0000256" key="1">
    <source>
        <dbReference type="ARBA" id="ARBA00007472"/>
    </source>
</evidence>
<evidence type="ECO:0000256" key="3">
    <source>
        <dbReference type="ARBA" id="ARBA00022792"/>
    </source>
</evidence>
<evidence type="ECO:0000256" key="2">
    <source>
        <dbReference type="ARBA" id="ARBA00022692"/>
    </source>
</evidence>
<evidence type="ECO:0000256" key="5">
    <source>
        <dbReference type="ARBA" id="ARBA00022989"/>
    </source>
</evidence>
<keyword evidence="8 10" id="KW-0472">Membrane</keyword>
<protein>
    <recommendedName>
        <fullName evidence="10">Sensitive to high expression protein 9, mitochondrial</fullName>
    </recommendedName>
</protein>
<evidence type="ECO:0000256" key="10">
    <source>
        <dbReference type="RuleBase" id="RU364128"/>
    </source>
</evidence>
<name>A0A166PN12_9AGAM</name>
<keyword evidence="7 10" id="KW-0496">Mitochondrion</keyword>